<keyword evidence="6" id="KW-0677">Repeat</keyword>
<evidence type="ECO:0000256" key="3">
    <source>
        <dbReference type="ARBA" id="ARBA00012483"/>
    </source>
</evidence>
<dbReference type="PANTHER" id="PTHR24202">
    <property type="entry name" value="E3 UBIQUITIN-PROTEIN LIGASE MIB2"/>
    <property type="match status" value="1"/>
</dbReference>
<evidence type="ECO:0000313" key="13">
    <source>
        <dbReference type="Proteomes" id="UP001159427"/>
    </source>
</evidence>
<dbReference type="SMART" id="SM00248">
    <property type="entry name" value="ANK"/>
    <property type="match status" value="8"/>
</dbReference>
<reference evidence="12 13" key="1">
    <citation type="submission" date="2022-05" db="EMBL/GenBank/DDBJ databases">
        <authorList>
            <consortium name="Genoscope - CEA"/>
            <person name="William W."/>
        </authorList>
    </citation>
    <scope>NUCLEOTIDE SEQUENCE [LARGE SCALE GENOMIC DNA]</scope>
</reference>
<evidence type="ECO:0000259" key="11">
    <source>
        <dbReference type="Pfam" id="PF18346"/>
    </source>
</evidence>
<evidence type="ECO:0000256" key="9">
    <source>
        <dbReference type="ARBA" id="ARBA00022833"/>
    </source>
</evidence>
<evidence type="ECO:0000256" key="10">
    <source>
        <dbReference type="PROSITE-ProRule" id="PRU00023"/>
    </source>
</evidence>
<dbReference type="SUPFAM" id="SSF48403">
    <property type="entry name" value="Ankyrin repeat"/>
    <property type="match status" value="1"/>
</dbReference>
<dbReference type="PANTHER" id="PTHR24202:SF4">
    <property type="entry name" value="E3 UBIQUITIN-PROTEIN LIGASE MIB2-RELATED"/>
    <property type="match status" value="1"/>
</dbReference>
<accession>A0ABN8S5C9</accession>
<keyword evidence="7" id="KW-0863">Zinc-finger</keyword>
<evidence type="ECO:0000256" key="6">
    <source>
        <dbReference type="ARBA" id="ARBA00022737"/>
    </source>
</evidence>
<keyword evidence="9" id="KW-0862">Zinc</keyword>
<dbReference type="Pfam" id="PF18346">
    <property type="entry name" value="SH3_15"/>
    <property type="match status" value="2"/>
</dbReference>
<keyword evidence="10" id="KW-0040">ANK repeat</keyword>
<dbReference type="Pfam" id="PF12796">
    <property type="entry name" value="Ank_2"/>
    <property type="match status" value="2"/>
</dbReference>
<dbReference type="InterPro" id="IPR036770">
    <property type="entry name" value="Ankyrin_rpt-contain_sf"/>
</dbReference>
<protein>
    <recommendedName>
        <fullName evidence="3">RING-type E3 ubiquitin transferase</fullName>
        <ecNumber evidence="3">2.3.2.27</ecNumber>
    </recommendedName>
</protein>
<evidence type="ECO:0000256" key="8">
    <source>
        <dbReference type="ARBA" id="ARBA00022786"/>
    </source>
</evidence>
<keyword evidence="5" id="KW-0479">Metal-binding</keyword>
<dbReference type="PRINTS" id="PR01415">
    <property type="entry name" value="ANKYRIN"/>
</dbReference>
<dbReference type="InterPro" id="IPR002110">
    <property type="entry name" value="Ankyrin_rpt"/>
</dbReference>
<feature type="repeat" description="ANK" evidence="10">
    <location>
        <begin position="360"/>
        <end position="392"/>
    </location>
</feature>
<comment type="catalytic activity">
    <reaction evidence="1">
        <text>S-ubiquitinyl-[E2 ubiquitin-conjugating enzyme]-L-cysteine + [acceptor protein]-L-lysine = [E2 ubiquitin-conjugating enzyme]-L-cysteine + N(6)-ubiquitinyl-[acceptor protein]-L-lysine.</text>
        <dbReference type="EC" id="2.3.2.27"/>
    </reaction>
</comment>
<dbReference type="PROSITE" id="PS50297">
    <property type="entry name" value="ANK_REP_REGION"/>
    <property type="match status" value="4"/>
</dbReference>
<evidence type="ECO:0000256" key="1">
    <source>
        <dbReference type="ARBA" id="ARBA00000900"/>
    </source>
</evidence>
<comment type="pathway">
    <text evidence="2">Protein modification; protein ubiquitination.</text>
</comment>
<dbReference type="EMBL" id="CALNXI010002377">
    <property type="protein sequence ID" value="CAH3186922.1"/>
    <property type="molecule type" value="Genomic_DNA"/>
</dbReference>
<feature type="repeat" description="ANK" evidence="10">
    <location>
        <begin position="326"/>
        <end position="359"/>
    </location>
</feature>
<evidence type="ECO:0000313" key="12">
    <source>
        <dbReference type="EMBL" id="CAH3186922.1"/>
    </source>
</evidence>
<feature type="repeat" description="ANK" evidence="10">
    <location>
        <begin position="224"/>
        <end position="257"/>
    </location>
</feature>
<keyword evidence="8" id="KW-0833">Ubl conjugation pathway</keyword>
<evidence type="ECO:0000256" key="7">
    <source>
        <dbReference type="ARBA" id="ARBA00022771"/>
    </source>
</evidence>
<dbReference type="InterPro" id="IPR040847">
    <property type="entry name" value="SH3_15"/>
</dbReference>
<dbReference type="Pfam" id="PF13637">
    <property type="entry name" value="Ank_4"/>
    <property type="match status" value="1"/>
</dbReference>
<evidence type="ECO:0000256" key="5">
    <source>
        <dbReference type="ARBA" id="ARBA00022723"/>
    </source>
</evidence>
<name>A0ABN8S5C9_9CNID</name>
<proteinExistence type="predicted"/>
<feature type="non-terminal residue" evidence="12">
    <location>
        <position position="480"/>
    </location>
</feature>
<feature type="domain" description="Mind bomb SH3 repeat" evidence="11">
    <location>
        <begin position="2"/>
        <end position="46"/>
    </location>
</feature>
<dbReference type="PROSITE" id="PS50088">
    <property type="entry name" value="ANK_REPEAT"/>
    <property type="match status" value="5"/>
</dbReference>
<organism evidence="12 13">
    <name type="scientific">Porites evermanni</name>
    <dbReference type="NCBI Taxonomy" id="104178"/>
    <lineage>
        <taxon>Eukaryota</taxon>
        <taxon>Metazoa</taxon>
        <taxon>Cnidaria</taxon>
        <taxon>Anthozoa</taxon>
        <taxon>Hexacorallia</taxon>
        <taxon>Scleractinia</taxon>
        <taxon>Fungiina</taxon>
        <taxon>Poritidae</taxon>
        <taxon>Porites</taxon>
    </lineage>
</organism>
<keyword evidence="13" id="KW-1185">Reference proteome</keyword>
<evidence type="ECO:0000256" key="2">
    <source>
        <dbReference type="ARBA" id="ARBA00004906"/>
    </source>
</evidence>
<feature type="repeat" description="ANK" evidence="10">
    <location>
        <begin position="189"/>
        <end position="222"/>
    </location>
</feature>
<feature type="domain" description="Mind bomb SH3 repeat" evidence="11">
    <location>
        <begin position="53"/>
        <end position="86"/>
    </location>
</feature>
<evidence type="ECO:0000256" key="4">
    <source>
        <dbReference type="ARBA" id="ARBA00022679"/>
    </source>
</evidence>
<dbReference type="Pfam" id="PF00023">
    <property type="entry name" value="Ank"/>
    <property type="match status" value="1"/>
</dbReference>
<sequence>MSAGHGGWVDDMANCIGKVGKISKIDADGDVHVSYGLQSWVFHPQAITKVPSFQAGDKVRILSDKQLVQNLQQGHGGWNEKMTTVSLGSYGGYDTSLFLFDRATDLLRMLLLEAVTSKGGSVDPGDRLVNASSNGNLQEVREILEAHPGKIDHKRGGKTALHVACHQGRKEIVQYLLDKGADKDIKDEQDYSALHHAAYGDRSGETVTVMLKTGTNLNVSDNKNKSTPLHLAVNQGNDAGVRSLLASRHCDVNCQDLAGDTPLHDAISKEKNAIVDLILRSERLEISVFNGRGFNPLHQACMKGNLHAVQKIIDKYPGLIEIPKEDGFTALHLAAFNNHLDIARCLLLSDHCDINLRNNKRQTALALSVSEAYTAMIELLVEHGADVNADDEDGDTPLHLAIIHQAVGTTGLRGLLQGLGLNLPAGAETDQHTGSAIAVYLVLHGANVSLCNHEGKTPLDLCQDTQTVALIQQFARNAPR</sequence>
<comment type="caution">
    <text evidence="12">The sequence shown here is derived from an EMBL/GenBank/DDBJ whole genome shotgun (WGS) entry which is preliminary data.</text>
</comment>
<keyword evidence="4" id="KW-0808">Transferase</keyword>
<dbReference type="EC" id="2.3.2.27" evidence="3"/>
<dbReference type="Gene3D" id="1.25.40.20">
    <property type="entry name" value="Ankyrin repeat-containing domain"/>
    <property type="match status" value="3"/>
</dbReference>
<gene>
    <name evidence="12" type="ORF">PEVE_00017211</name>
</gene>
<feature type="repeat" description="ANK" evidence="10">
    <location>
        <begin position="156"/>
        <end position="188"/>
    </location>
</feature>
<dbReference type="Proteomes" id="UP001159427">
    <property type="component" value="Unassembled WGS sequence"/>
</dbReference>